<protein>
    <submittedName>
        <fullName evidence="3">Uncharacterized protein LOC111106052</fullName>
    </submittedName>
</protein>
<accession>A0A8B8AZT8</accession>
<dbReference type="SUPFAM" id="SSF49785">
    <property type="entry name" value="Galactose-binding domain-like"/>
    <property type="match status" value="1"/>
</dbReference>
<dbReference type="OrthoDB" id="6158912at2759"/>
<dbReference type="GeneID" id="111106052"/>
<keyword evidence="1" id="KW-0732">Signal</keyword>
<dbReference type="RefSeq" id="XP_022296283.1">
    <property type="nucleotide sequence ID" value="XM_022440575.1"/>
</dbReference>
<proteinExistence type="predicted"/>
<feature type="signal peptide" evidence="1">
    <location>
        <begin position="1"/>
        <end position="21"/>
    </location>
</feature>
<gene>
    <name evidence="3" type="primary">LOC111106052</name>
</gene>
<evidence type="ECO:0000256" key="1">
    <source>
        <dbReference type="SAM" id="SignalP"/>
    </source>
</evidence>
<evidence type="ECO:0000313" key="2">
    <source>
        <dbReference type="Proteomes" id="UP000694844"/>
    </source>
</evidence>
<reference evidence="3" key="1">
    <citation type="submission" date="2025-08" db="UniProtKB">
        <authorList>
            <consortium name="RefSeq"/>
        </authorList>
    </citation>
    <scope>IDENTIFICATION</scope>
    <source>
        <tissue evidence="3">Whole sample</tissue>
    </source>
</reference>
<dbReference type="Proteomes" id="UP000694844">
    <property type="component" value="Chromosome 8"/>
</dbReference>
<feature type="chain" id="PRO_5034334922" evidence="1">
    <location>
        <begin position="22"/>
        <end position="141"/>
    </location>
</feature>
<dbReference type="PANTHER" id="PTHR45713:SF6">
    <property type="entry name" value="F5_8 TYPE C DOMAIN-CONTAINING PROTEIN"/>
    <property type="match status" value="1"/>
</dbReference>
<name>A0A8B8AZT8_CRAVI</name>
<dbReference type="KEGG" id="cvn:111106052"/>
<sequence>MFSATLVLILACLYQIQTSLGHFPDLQNVAYSKRVTLSSNFHSGGYGGSKAVNGMYDDLAHTGRERYPWLRIDLGGNFFIHEIEVFARAVCQNCENSFTILMSNSENTSTTCAGVAITLGEHMRVNESPSGVLGIAWADMY</sequence>
<organism evidence="2 3">
    <name type="scientific">Crassostrea virginica</name>
    <name type="common">Eastern oyster</name>
    <dbReference type="NCBI Taxonomy" id="6565"/>
    <lineage>
        <taxon>Eukaryota</taxon>
        <taxon>Metazoa</taxon>
        <taxon>Spiralia</taxon>
        <taxon>Lophotrochozoa</taxon>
        <taxon>Mollusca</taxon>
        <taxon>Bivalvia</taxon>
        <taxon>Autobranchia</taxon>
        <taxon>Pteriomorphia</taxon>
        <taxon>Ostreida</taxon>
        <taxon>Ostreoidea</taxon>
        <taxon>Ostreidae</taxon>
        <taxon>Crassostrea</taxon>
    </lineage>
</organism>
<keyword evidence="2" id="KW-1185">Reference proteome</keyword>
<dbReference type="InterPro" id="IPR008979">
    <property type="entry name" value="Galactose-bd-like_sf"/>
</dbReference>
<dbReference type="InterPro" id="IPR051941">
    <property type="entry name" value="BG_Antigen-Binding_Lectin"/>
</dbReference>
<dbReference type="AlphaFoldDB" id="A0A8B8AZT8"/>
<dbReference type="PANTHER" id="PTHR45713">
    <property type="entry name" value="FTP DOMAIN-CONTAINING PROTEIN"/>
    <property type="match status" value="1"/>
</dbReference>
<evidence type="ECO:0000313" key="3">
    <source>
        <dbReference type="RefSeq" id="XP_022296283.1"/>
    </source>
</evidence>
<dbReference type="Gene3D" id="2.60.120.260">
    <property type="entry name" value="Galactose-binding domain-like"/>
    <property type="match status" value="1"/>
</dbReference>
<dbReference type="Pfam" id="PF22633">
    <property type="entry name" value="F5_F8_type_C_2"/>
    <property type="match status" value="1"/>
</dbReference>